<dbReference type="InterPro" id="IPR029510">
    <property type="entry name" value="Ald_DH_CS_GLU"/>
</dbReference>
<keyword evidence="3 10" id="KW-0560">Oxidoreductase</keyword>
<dbReference type="SUPFAM" id="SSF53720">
    <property type="entry name" value="ALDH-like"/>
    <property type="match status" value="1"/>
</dbReference>
<evidence type="ECO:0000256" key="1">
    <source>
        <dbReference type="ARBA" id="ARBA00009986"/>
    </source>
</evidence>
<dbReference type="Proteomes" id="UP000238982">
    <property type="component" value="Unassembled WGS sequence"/>
</dbReference>
<name>A0A2S9M9S3_9BURK</name>
<dbReference type="PROSITE" id="PS00687">
    <property type="entry name" value="ALDEHYDE_DEHYDR_GLU"/>
    <property type="match status" value="1"/>
</dbReference>
<keyword evidence="2" id="KW-0058">Aromatic hydrocarbons catabolism</keyword>
<evidence type="ECO:0000313" key="12">
    <source>
        <dbReference type="EMBL" id="PRF53897.1"/>
    </source>
</evidence>
<gene>
    <name evidence="12" type="ORF">C6Q15_29215</name>
</gene>
<evidence type="ECO:0000256" key="6">
    <source>
        <dbReference type="ARBA" id="ARBA00050596"/>
    </source>
</evidence>
<feature type="domain" description="Aldehyde dehydrogenase" evidence="11">
    <location>
        <begin position="11"/>
        <end position="471"/>
    </location>
</feature>
<comment type="caution">
    <text evidence="12">The sequence shown here is derived from an EMBL/GenBank/DDBJ whole genome shotgun (WGS) entry which is preliminary data.</text>
</comment>
<dbReference type="RefSeq" id="WP_105798795.1">
    <property type="nucleotide sequence ID" value="NZ_PVGH01000109.1"/>
</dbReference>
<organism evidence="12 13">
    <name type="scientific">Burkholderia multivorans</name>
    <dbReference type="NCBI Taxonomy" id="87883"/>
    <lineage>
        <taxon>Bacteria</taxon>
        <taxon>Pseudomonadati</taxon>
        <taxon>Pseudomonadota</taxon>
        <taxon>Betaproteobacteria</taxon>
        <taxon>Burkholderiales</taxon>
        <taxon>Burkholderiaceae</taxon>
        <taxon>Burkholderia</taxon>
        <taxon>Burkholderia cepacia complex</taxon>
    </lineage>
</organism>
<dbReference type="AlphaFoldDB" id="A0A2S9M9S3"/>
<dbReference type="InterPro" id="IPR016162">
    <property type="entry name" value="Ald_DH_N"/>
</dbReference>
<feature type="active site" evidence="9">
    <location>
        <position position="250"/>
    </location>
</feature>
<accession>A0A2S9M9S3</accession>
<dbReference type="Pfam" id="PF00171">
    <property type="entry name" value="Aldedh"/>
    <property type="match status" value="1"/>
</dbReference>
<dbReference type="EC" id="1.2.1.65" evidence="7"/>
<evidence type="ECO:0000256" key="2">
    <source>
        <dbReference type="ARBA" id="ARBA00022797"/>
    </source>
</evidence>
<dbReference type="PANTHER" id="PTHR42986:SF1">
    <property type="entry name" value="BENZALDEHYDE DEHYDROGENASE YFMT"/>
    <property type="match status" value="1"/>
</dbReference>
<dbReference type="Gene3D" id="3.40.309.10">
    <property type="entry name" value="Aldehyde Dehydrogenase, Chain A, domain 2"/>
    <property type="match status" value="1"/>
</dbReference>
<keyword evidence="4" id="KW-0520">NAD</keyword>
<evidence type="ECO:0000313" key="13">
    <source>
        <dbReference type="Proteomes" id="UP000238982"/>
    </source>
</evidence>
<comment type="catalytic activity">
    <reaction evidence="6">
        <text>salicylaldehyde + NAD(+) + H2O = salicylate + NADH + 2 H(+)</text>
        <dbReference type="Rhea" id="RHEA:18537"/>
        <dbReference type="ChEBI" id="CHEBI:15377"/>
        <dbReference type="ChEBI" id="CHEBI:15378"/>
        <dbReference type="ChEBI" id="CHEBI:16008"/>
        <dbReference type="ChEBI" id="CHEBI:30762"/>
        <dbReference type="ChEBI" id="CHEBI:57540"/>
        <dbReference type="ChEBI" id="CHEBI:57945"/>
        <dbReference type="EC" id="1.2.1.65"/>
    </reaction>
</comment>
<dbReference type="FunFam" id="3.40.605.10:FF:000007">
    <property type="entry name" value="NAD/NADP-dependent betaine aldehyde dehydrogenase"/>
    <property type="match status" value="1"/>
</dbReference>
<dbReference type="CDD" id="cd07105">
    <property type="entry name" value="ALDH_SaliADH"/>
    <property type="match status" value="1"/>
</dbReference>
<dbReference type="InterPro" id="IPR015590">
    <property type="entry name" value="Aldehyde_DH_dom"/>
</dbReference>
<evidence type="ECO:0000256" key="8">
    <source>
        <dbReference type="ARBA" id="ARBA00070319"/>
    </source>
</evidence>
<evidence type="ECO:0000256" key="9">
    <source>
        <dbReference type="PROSITE-ProRule" id="PRU10007"/>
    </source>
</evidence>
<evidence type="ECO:0000256" key="7">
    <source>
        <dbReference type="ARBA" id="ARBA00066992"/>
    </source>
</evidence>
<evidence type="ECO:0000256" key="4">
    <source>
        <dbReference type="ARBA" id="ARBA00023027"/>
    </source>
</evidence>
<evidence type="ECO:0000256" key="10">
    <source>
        <dbReference type="RuleBase" id="RU003345"/>
    </source>
</evidence>
<evidence type="ECO:0000256" key="5">
    <source>
        <dbReference type="ARBA" id="ARBA00035632"/>
    </source>
</evidence>
<proteinExistence type="inferred from homology"/>
<dbReference type="InterPro" id="IPR016163">
    <property type="entry name" value="Ald_DH_C"/>
</dbReference>
<dbReference type="GO" id="GO:0018485">
    <property type="term" value="F:salicylaldehyde dehydrogenase (NAD+) activity"/>
    <property type="evidence" value="ECO:0007669"/>
    <property type="project" value="UniProtKB-EC"/>
</dbReference>
<sequence>MKTKLFINNTWSASSDKKSFDRKHPVSGEVVTQCANATVDDAVNAARAAQEAFKSWKAVGPSERRRLLLKVADVMESKTPEFIEVMAKEVGASALWAGFNVHLSANVFREAASLATQIQGETIPTDKPDTLSMTLRQPVGPILSIAPWNGTAVLAARAIAYPLVCGNTVVFKGSEFSPGTHALITKCLQEAGLPAGVLNYLNSSPDRSPDIADALISSKEIRRINFTGSTRVGRIIAQKSAQHLKRCLLELGGKSPLIVLDDADIDAAVKAAVFGSFLFQGQICMSTERLVVDEKIADEFVAKFAAKTKQLSAGDPCVTGDCIIGPMVSPNSGDRINALFKDAIDKGAKVVCGGMAEGAVMPATILDHVTANMQIYDEETFGPITVVVRCKGEADAIRIANDSAYGLSSGVFGRDVNRALRVGMAIEYGSVHINGSTVQNEAQAPYGGTKATGYGRFDGRAVIDEFTELKWLTIEPFEQQYSLLS</sequence>
<dbReference type="FunFam" id="3.40.309.10:FF:000010">
    <property type="entry name" value="Gamma-aminobutyraldehyde dehydrogenase"/>
    <property type="match status" value="1"/>
</dbReference>
<evidence type="ECO:0000256" key="3">
    <source>
        <dbReference type="ARBA" id="ARBA00023002"/>
    </source>
</evidence>
<evidence type="ECO:0000259" key="11">
    <source>
        <dbReference type="Pfam" id="PF00171"/>
    </source>
</evidence>
<comment type="pathway">
    <text evidence="5">Aromatic compound metabolism; naphthalene degradation.</text>
</comment>
<dbReference type="InterPro" id="IPR016161">
    <property type="entry name" value="Ald_DH/histidinol_DH"/>
</dbReference>
<comment type="similarity">
    <text evidence="1 10">Belongs to the aldehyde dehydrogenase family.</text>
</comment>
<dbReference type="Gene3D" id="3.40.605.10">
    <property type="entry name" value="Aldehyde Dehydrogenase, Chain A, domain 1"/>
    <property type="match status" value="1"/>
</dbReference>
<dbReference type="PANTHER" id="PTHR42986">
    <property type="entry name" value="BENZALDEHYDE DEHYDROGENASE YFMT"/>
    <property type="match status" value="1"/>
</dbReference>
<reference evidence="12 13" key="1">
    <citation type="submission" date="2018-03" db="EMBL/GenBank/DDBJ databases">
        <authorList>
            <person name="Keele B.F."/>
        </authorList>
    </citation>
    <scope>NUCLEOTIDE SEQUENCE [LARGE SCALE GENOMIC DNA]</scope>
    <source>
        <strain evidence="12 13">AU19729</strain>
    </source>
</reference>
<protein>
    <recommendedName>
        <fullName evidence="8">Salicylaldehyde dehydrogenase</fullName>
        <ecNumber evidence="7">1.2.1.65</ecNumber>
    </recommendedName>
</protein>
<dbReference type="EMBL" id="PVGH01000109">
    <property type="protein sequence ID" value="PRF53897.1"/>
    <property type="molecule type" value="Genomic_DNA"/>
</dbReference>